<gene>
    <name evidence="5" type="ORF">RsY01_862</name>
</gene>
<dbReference type="Pfam" id="PF13377">
    <property type="entry name" value="Peripla_BP_3"/>
    <property type="match status" value="1"/>
</dbReference>
<dbReference type="InterPro" id="IPR028082">
    <property type="entry name" value="Peripla_BP_I"/>
</dbReference>
<name>A0A224XCA2_9LACT</name>
<dbReference type="SUPFAM" id="SSF47413">
    <property type="entry name" value="lambda repressor-like DNA-binding domains"/>
    <property type="match status" value="1"/>
</dbReference>
<dbReference type="SMART" id="SM00354">
    <property type="entry name" value="HTH_LACI"/>
    <property type="match status" value="1"/>
</dbReference>
<dbReference type="Pfam" id="PF00356">
    <property type="entry name" value="LacI"/>
    <property type="match status" value="1"/>
</dbReference>
<dbReference type="GO" id="GO:0003700">
    <property type="term" value="F:DNA-binding transcription factor activity"/>
    <property type="evidence" value="ECO:0007669"/>
    <property type="project" value="TreeGrafter"/>
</dbReference>
<dbReference type="OrthoDB" id="9788209at2"/>
<evidence type="ECO:0000313" key="5">
    <source>
        <dbReference type="EMBL" id="GAX47263.1"/>
    </source>
</evidence>
<dbReference type="CDD" id="cd01392">
    <property type="entry name" value="HTH_LacI"/>
    <property type="match status" value="1"/>
</dbReference>
<dbReference type="PANTHER" id="PTHR30146">
    <property type="entry name" value="LACI-RELATED TRANSCRIPTIONAL REPRESSOR"/>
    <property type="match status" value="1"/>
</dbReference>
<sequence>MAVTIKDVARRAGVNASTVSRAIHNHSAISEKTKEKVKKAMADLGYSRNSAAQMLASGKAGAIGVIFPPIENKSEQPFFMKILTAINQEARQNKITVSIASGHTNAELLSQVRVMYQEKRVDGFIMLYVGEEDAVREYLLADEIPFVIVGTPVERANDITAVDNDNKLMGAEATQYLATLGHKKLAFVTNTDKGEVFRDRYRGFDEKIQSLGLSGHLLNTTKTSSLGGATALVVLDDILAIKVIQGLSEQGIGVPDDISVISFNNSVFASLIHPYLTTFDINITQLGHRSVQKLLHLLANPSDFHEKVTVPFELKVRESTKAVN</sequence>
<proteinExistence type="predicted"/>
<dbReference type="InterPro" id="IPR046335">
    <property type="entry name" value="LacI/GalR-like_sensor"/>
</dbReference>
<dbReference type="PANTHER" id="PTHR30146:SF109">
    <property type="entry name" value="HTH-TYPE TRANSCRIPTIONAL REGULATOR GALS"/>
    <property type="match status" value="1"/>
</dbReference>
<evidence type="ECO:0000313" key="6">
    <source>
        <dbReference type="Proteomes" id="UP000218689"/>
    </source>
</evidence>
<dbReference type="EMBL" id="BEDT01000002">
    <property type="protein sequence ID" value="GAX47263.1"/>
    <property type="molecule type" value="Genomic_DNA"/>
</dbReference>
<feature type="domain" description="HTH lacI-type" evidence="4">
    <location>
        <begin position="3"/>
        <end position="57"/>
    </location>
</feature>
<keyword evidence="2" id="KW-0238">DNA-binding</keyword>
<evidence type="ECO:0000259" key="4">
    <source>
        <dbReference type="PROSITE" id="PS50932"/>
    </source>
</evidence>
<organism evidence="5 6">
    <name type="scientific">Pseudolactococcus reticulitermitis</name>
    <dbReference type="NCBI Taxonomy" id="2025039"/>
    <lineage>
        <taxon>Bacteria</taxon>
        <taxon>Bacillati</taxon>
        <taxon>Bacillota</taxon>
        <taxon>Bacilli</taxon>
        <taxon>Lactobacillales</taxon>
        <taxon>Streptococcaceae</taxon>
        <taxon>Pseudolactococcus</taxon>
    </lineage>
</organism>
<keyword evidence="3" id="KW-0804">Transcription</keyword>
<dbReference type="Proteomes" id="UP000218689">
    <property type="component" value="Unassembled WGS sequence"/>
</dbReference>
<keyword evidence="1" id="KW-0805">Transcription regulation</keyword>
<dbReference type="Gene3D" id="1.10.260.40">
    <property type="entry name" value="lambda repressor-like DNA-binding domains"/>
    <property type="match status" value="1"/>
</dbReference>
<dbReference type="PRINTS" id="PR00036">
    <property type="entry name" value="HTHLACI"/>
</dbReference>
<dbReference type="Gene3D" id="3.40.50.2300">
    <property type="match status" value="2"/>
</dbReference>
<dbReference type="GO" id="GO:0000976">
    <property type="term" value="F:transcription cis-regulatory region binding"/>
    <property type="evidence" value="ECO:0007669"/>
    <property type="project" value="TreeGrafter"/>
</dbReference>
<evidence type="ECO:0000256" key="3">
    <source>
        <dbReference type="ARBA" id="ARBA00023163"/>
    </source>
</evidence>
<dbReference type="SUPFAM" id="SSF53822">
    <property type="entry name" value="Periplasmic binding protein-like I"/>
    <property type="match status" value="1"/>
</dbReference>
<accession>A0A224XCA2</accession>
<comment type="caution">
    <text evidence="5">The sequence shown here is derived from an EMBL/GenBank/DDBJ whole genome shotgun (WGS) entry which is preliminary data.</text>
</comment>
<dbReference type="AlphaFoldDB" id="A0A224XCA2"/>
<dbReference type="InterPro" id="IPR000843">
    <property type="entry name" value="HTH_LacI"/>
</dbReference>
<dbReference type="PROSITE" id="PS50932">
    <property type="entry name" value="HTH_LACI_2"/>
    <property type="match status" value="1"/>
</dbReference>
<evidence type="ECO:0000256" key="2">
    <source>
        <dbReference type="ARBA" id="ARBA00023125"/>
    </source>
</evidence>
<keyword evidence="6" id="KW-1185">Reference proteome</keyword>
<dbReference type="InterPro" id="IPR010982">
    <property type="entry name" value="Lambda_DNA-bd_dom_sf"/>
</dbReference>
<protein>
    <recommendedName>
        <fullName evidence="4">HTH lacI-type domain-containing protein</fullName>
    </recommendedName>
</protein>
<dbReference type="RefSeq" id="WP_094784332.1">
    <property type="nucleotide sequence ID" value="NZ_BEDT01000002.1"/>
</dbReference>
<evidence type="ECO:0000256" key="1">
    <source>
        <dbReference type="ARBA" id="ARBA00023015"/>
    </source>
</evidence>
<reference evidence="6" key="1">
    <citation type="submission" date="2017-08" db="EMBL/GenBank/DDBJ databases">
        <title>Draft genome sequence of Lactococcus sp. strain Rs-Y01, isolated from the gut of the lower termite Reticulitermes speratus.</title>
        <authorList>
            <person name="Ohkuma M."/>
            <person name="Yuki M."/>
        </authorList>
    </citation>
    <scope>NUCLEOTIDE SEQUENCE [LARGE SCALE GENOMIC DNA]</scope>
    <source>
        <strain evidence="6">Rs-Y01</strain>
    </source>
</reference>